<gene>
    <name evidence="1" type="primary">spoVAD</name>
    <name evidence="1" type="ORF">H8S34_01355</name>
</gene>
<dbReference type="SUPFAM" id="SSF53901">
    <property type="entry name" value="Thiolase-like"/>
    <property type="match status" value="1"/>
</dbReference>
<dbReference type="EMBL" id="JACOPR010000001">
    <property type="protein sequence ID" value="MBC5729482.1"/>
    <property type="molecule type" value="Genomic_DNA"/>
</dbReference>
<keyword evidence="2" id="KW-1185">Reference proteome</keyword>
<dbReference type="InterPro" id="IPR010894">
    <property type="entry name" value="SpoVAD"/>
</dbReference>
<sequence>MNSKRRGKQTVALTRPPSIAGFASVVGKKEGEGPLAATFDQIGADDTFGETSWEKAESAMQRLALSAALEKAGKAASCLDYILAGDLLNQCIGTGFAVRGTDVPFFGLYGACSTMSESLSLAAMLLDGGFGTLTAAVTSSHFCSAERQYRTPLEYGGQRTPTAQWTVTGSGALILTAEGSGPYVTHVTTGKIVDKGIQDPANMGAAMAPAAYDTIRTHLSDTGRKPSFYDLIVTGDLGKLGHEIVLDFFHRDGVDLKNLVDCGVLIYDLEGQDVHCGGSGCGCSAVVLAGHLLQGMLQGRWKHILFCGTGALLSPTSTMQGESIPAICHAVAISTQV</sequence>
<evidence type="ECO:0000313" key="2">
    <source>
        <dbReference type="Proteomes" id="UP000660021"/>
    </source>
</evidence>
<dbReference type="NCBIfam" id="TIGR02845">
    <property type="entry name" value="spore_V_AD"/>
    <property type="match status" value="1"/>
</dbReference>
<dbReference type="Pfam" id="PF07451">
    <property type="entry name" value="SpoVAD"/>
    <property type="match status" value="1"/>
</dbReference>
<proteinExistence type="predicted"/>
<dbReference type="Gene3D" id="3.40.47.40">
    <property type="entry name" value="Stage V sporulation protein AD"/>
    <property type="match status" value="1"/>
</dbReference>
<name>A0ABR7HPW8_9FIRM</name>
<organism evidence="1 2">
    <name type="scientific">Pseudoflavonifractor hominis</name>
    <dbReference type="NCBI Taxonomy" id="2763059"/>
    <lineage>
        <taxon>Bacteria</taxon>
        <taxon>Bacillati</taxon>
        <taxon>Bacillota</taxon>
        <taxon>Clostridia</taxon>
        <taxon>Eubacteriales</taxon>
        <taxon>Oscillospiraceae</taxon>
        <taxon>Pseudoflavonifractor</taxon>
    </lineage>
</organism>
<dbReference type="InterPro" id="IPR016039">
    <property type="entry name" value="Thiolase-like"/>
</dbReference>
<protein>
    <submittedName>
        <fullName evidence="1">Stage V sporulation protein AD</fullName>
    </submittedName>
</protein>
<dbReference type="InterPro" id="IPR038369">
    <property type="entry name" value="SpoVAD_sf"/>
</dbReference>
<dbReference type="NCBIfam" id="NF006160">
    <property type="entry name" value="PRK08304.1"/>
    <property type="match status" value="1"/>
</dbReference>
<dbReference type="PIRSF" id="PIRSF011570">
    <property type="entry name" value="SpoVAD"/>
    <property type="match status" value="1"/>
</dbReference>
<dbReference type="RefSeq" id="WP_186962833.1">
    <property type="nucleotide sequence ID" value="NZ_JACOPR010000001.1"/>
</dbReference>
<dbReference type="Proteomes" id="UP000660021">
    <property type="component" value="Unassembled WGS sequence"/>
</dbReference>
<reference evidence="1 2" key="1">
    <citation type="submission" date="2020-08" db="EMBL/GenBank/DDBJ databases">
        <title>Genome public.</title>
        <authorList>
            <person name="Liu C."/>
            <person name="Sun Q."/>
        </authorList>
    </citation>
    <scope>NUCLEOTIDE SEQUENCE [LARGE SCALE GENOMIC DNA]</scope>
    <source>
        <strain evidence="1 2">New-38</strain>
    </source>
</reference>
<comment type="caution">
    <text evidence="1">The sequence shown here is derived from an EMBL/GenBank/DDBJ whole genome shotgun (WGS) entry which is preliminary data.</text>
</comment>
<accession>A0ABR7HPW8</accession>
<evidence type="ECO:0000313" key="1">
    <source>
        <dbReference type="EMBL" id="MBC5729482.1"/>
    </source>
</evidence>